<dbReference type="OrthoDB" id="9807890at2"/>
<dbReference type="CDD" id="cd07423">
    <property type="entry name" value="MPP_Prp_like"/>
    <property type="match status" value="1"/>
</dbReference>
<evidence type="ECO:0000313" key="4">
    <source>
        <dbReference type="Proteomes" id="UP000380867"/>
    </source>
</evidence>
<dbReference type="GO" id="GO:0005737">
    <property type="term" value="C:cytoplasm"/>
    <property type="evidence" value="ECO:0007669"/>
    <property type="project" value="TreeGrafter"/>
</dbReference>
<proteinExistence type="predicted"/>
<dbReference type="InterPro" id="IPR050126">
    <property type="entry name" value="Ap4A_hydrolase"/>
</dbReference>
<dbReference type="Pfam" id="PF13671">
    <property type="entry name" value="AAA_33"/>
    <property type="match status" value="1"/>
</dbReference>
<dbReference type="RefSeq" id="WP_149688385.1">
    <property type="nucleotide sequence ID" value="NZ_SDPQ02000001.1"/>
</dbReference>
<dbReference type="EMBL" id="SDPQ02000001">
    <property type="protein sequence ID" value="KAA1400291.1"/>
    <property type="molecule type" value="Genomic_DNA"/>
</dbReference>
<dbReference type="Proteomes" id="UP000380867">
    <property type="component" value="Unassembled WGS sequence"/>
</dbReference>
<dbReference type="InterPro" id="IPR004843">
    <property type="entry name" value="Calcineurin-like_PHP"/>
</dbReference>
<evidence type="ECO:0000259" key="2">
    <source>
        <dbReference type="Pfam" id="PF16542"/>
    </source>
</evidence>
<dbReference type="SUPFAM" id="SSF56091">
    <property type="entry name" value="DNA ligase/mRNA capping enzyme, catalytic domain"/>
    <property type="match status" value="1"/>
</dbReference>
<comment type="caution">
    <text evidence="3">The sequence shown here is derived from an EMBL/GenBank/DDBJ whole genome shotgun (WGS) entry which is preliminary data.</text>
</comment>
<dbReference type="SUPFAM" id="SSF52540">
    <property type="entry name" value="P-loop containing nucleoside triphosphate hydrolases"/>
    <property type="match status" value="1"/>
</dbReference>
<dbReference type="Gene3D" id="3.60.21.10">
    <property type="match status" value="1"/>
</dbReference>
<reference evidence="3" key="1">
    <citation type="submission" date="2019-09" db="EMBL/GenBank/DDBJ databases">
        <authorList>
            <person name="Li J."/>
        </authorList>
    </citation>
    <scope>NUCLEOTIDE SEQUENCE [LARGE SCALE GENOMIC DNA]</scope>
    <source>
        <strain evidence="3">JCM 14732</strain>
    </source>
</reference>
<keyword evidence="3" id="KW-0418">Kinase</keyword>
<dbReference type="PANTHER" id="PTHR42850">
    <property type="entry name" value="METALLOPHOSPHOESTERASE"/>
    <property type="match status" value="1"/>
</dbReference>
<dbReference type="Pfam" id="PF16542">
    <property type="entry name" value="PNKP_ligase"/>
    <property type="match status" value="1"/>
</dbReference>
<gene>
    <name evidence="3" type="ORF">ESP70_006075</name>
</gene>
<dbReference type="SUPFAM" id="SSF56300">
    <property type="entry name" value="Metallo-dependent phosphatases"/>
    <property type="match status" value="1"/>
</dbReference>
<keyword evidence="3" id="KW-0808">Transferase</keyword>
<evidence type="ECO:0000313" key="3">
    <source>
        <dbReference type="EMBL" id="KAA1400291.1"/>
    </source>
</evidence>
<dbReference type="InterPro" id="IPR029052">
    <property type="entry name" value="Metallo-depent_PP-like"/>
</dbReference>
<organism evidence="3 4">
    <name type="scientific">Aeromicrobium ginsengisoli</name>
    <dbReference type="NCBI Taxonomy" id="363867"/>
    <lineage>
        <taxon>Bacteria</taxon>
        <taxon>Bacillati</taxon>
        <taxon>Actinomycetota</taxon>
        <taxon>Actinomycetes</taxon>
        <taxon>Propionibacteriales</taxon>
        <taxon>Nocardioidaceae</taxon>
        <taxon>Aeromicrobium</taxon>
    </lineage>
</organism>
<dbReference type="InterPro" id="IPR041780">
    <property type="entry name" value="MPP_PrpE-like"/>
</dbReference>
<dbReference type="InterPro" id="IPR027417">
    <property type="entry name" value="P-loop_NTPase"/>
</dbReference>
<dbReference type="Gene3D" id="3.40.50.300">
    <property type="entry name" value="P-loop containing nucleotide triphosphate hydrolases"/>
    <property type="match status" value="1"/>
</dbReference>
<sequence>MTTLGIPETSLVVLVGVSGSGKSTFAAKHFKPTEIVSSDFCRGLVADDENDQAATKDAFEVLEFIVGKRLELGRLTVVDATNVQPGARKSLVALAKAHDVLPVAVVLDLPTGISVERNAAREDRDFGAHVVKRQHDQLRRSLKGLKREGFRTVHTLSSVDEIESATFVREKLMNDLRDQTGPFDVIGDVHGCRLELEELLAELGYDLARDDAGRPVDASHPDGRRVVFVGDLVDRGPDSPGVLRLAMGMVRAGHALCVSGNHEAKLNRALGKRSVTLSHGLERTMEQLAQEPEEFVEDVRRFVDGLIAHYVLDAGNLVVAHAGLKESYHGRASGRVRSFALYGDTSGETDEYGLPVRYPWAEDYRGTAMVLYGHTPVPDVEWINNTLCLDTGCVFGGALTALRYPEREVVAVDAHEVYYEPVRPLAPPPRDPDILRLDDVLGPRVIETAHMGRISLREDNAAGALEVMSRFAVDPSRLVYLPPTMAPCDTSALEDHLEHPVEAFTHFARTGIDQVICEEKHMGSRAVLLVRRDATGVIHTRTGRSFFDAETEAAMLAACAEAATTAGLWDELGSDWVLLDAEIMPWSAKAVDLIRSQYAAVGAAATSALPAALDTLSLAAARGIDVSDLTARTTQRAADAETFTAVYRRYSWPVDGTEGLRIAPFQVLASDGTTYETRDHGWHLGIADRLVEADPTLFAPTRRLVVDTTDAASIAVGVDWWQQLTAEGGEGMVVKPLANLVRGPKGLVQPGVKVRGREYLRLIYGPDYTVPANLLRLRNRNLGHKRSMALREYALGLEALRRLTTGAPTWQVHECVFAILAMESEPVDPRL</sequence>
<dbReference type="PANTHER" id="PTHR42850:SF7">
    <property type="entry name" value="BIS(5'-NUCLEOSYL)-TETRAPHOSPHATASE PRPE [ASYMMETRICAL]"/>
    <property type="match status" value="1"/>
</dbReference>
<dbReference type="AlphaFoldDB" id="A0A5M4FJQ5"/>
<dbReference type="Gene3D" id="3.30.470.30">
    <property type="entry name" value="DNA ligase/mRNA capping enzyme"/>
    <property type="match status" value="2"/>
</dbReference>
<protein>
    <submittedName>
        <fullName evidence="3">Polynucleotide kinase-phosphatase</fullName>
    </submittedName>
</protein>
<feature type="domain" description="Polynucleotide kinase-phosphatase ligase" evidence="2">
    <location>
        <begin position="464"/>
        <end position="826"/>
    </location>
</feature>
<feature type="domain" description="Calcineurin-like phosphoesterase" evidence="1">
    <location>
        <begin position="182"/>
        <end position="378"/>
    </location>
</feature>
<evidence type="ECO:0000259" key="1">
    <source>
        <dbReference type="Pfam" id="PF00149"/>
    </source>
</evidence>
<dbReference type="GO" id="GO:0016301">
    <property type="term" value="F:kinase activity"/>
    <property type="evidence" value="ECO:0007669"/>
    <property type="project" value="UniProtKB-KW"/>
</dbReference>
<name>A0A5M4FJQ5_9ACTN</name>
<dbReference type="NCBIfam" id="TIGR04075">
    <property type="entry name" value="bacter_Pnkp"/>
    <property type="match status" value="1"/>
</dbReference>
<dbReference type="Pfam" id="PF00149">
    <property type="entry name" value="Metallophos"/>
    <property type="match status" value="1"/>
</dbReference>
<dbReference type="InterPro" id="IPR032380">
    <property type="entry name" value="PNKP_ligase_dom"/>
</dbReference>
<accession>A0A5M4FJQ5</accession>
<keyword evidence="4" id="KW-1185">Reference proteome</keyword>
<dbReference type="InterPro" id="IPR024028">
    <property type="entry name" value="PNKP_bac"/>
</dbReference>
<dbReference type="GO" id="GO:0016791">
    <property type="term" value="F:phosphatase activity"/>
    <property type="evidence" value="ECO:0007669"/>
    <property type="project" value="TreeGrafter"/>
</dbReference>